<organism evidence="1 2">
    <name type="scientific">Xylaria curta</name>
    <dbReference type="NCBI Taxonomy" id="42375"/>
    <lineage>
        <taxon>Eukaryota</taxon>
        <taxon>Fungi</taxon>
        <taxon>Dikarya</taxon>
        <taxon>Ascomycota</taxon>
        <taxon>Pezizomycotina</taxon>
        <taxon>Sordariomycetes</taxon>
        <taxon>Xylariomycetidae</taxon>
        <taxon>Xylariales</taxon>
        <taxon>Xylariaceae</taxon>
        <taxon>Xylaria</taxon>
    </lineage>
</organism>
<comment type="caution">
    <text evidence="1">The sequence shown here is derived from an EMBL/GenBank/DDBJ whole genome shotgun (WGS) entry which is preliminary data.</text>
</comment>
<proteinExistence type="predicted"/>
<gene>
    <name evidence="1" type="ORF">NUW58_g574</name>
</gene>
<dbReference type="EMBL" id="JAPDGR010000050">
    <property type="protein sequence ID" value="KAJ2997690.1"/>
    <property type="molecule type" value="Genomic_DNA"/>
</dbReference>
<sequence length="214" mass="24109">MLPSISDEENPVFHAVPSDGLTSTSELIRYKRWVVLTRSLSSDVQENLKAKRDGGRQDIVADFNAHVAGKKKAIERHYNLEATKRATETKGILVRYTRAIERRASIEKSIEEVVSNMHKDLEDFKKILEAAYTGRREQSHAAAGSFAFVTKGTTSASPTNRRRAMGRGAVDAQDDPWIRRARKEGHARGDPTYARDTKHQNQGRGESIFDEISW</sequence>
<evidence type="ECO:0000313" key="2">
    <source>
        <dbReference type="Proteomes" id="UP001143856"/>
    </source>
</evidence>
<dbReference type="Proteomes" id="UP001143856">
    <property type="component" value="Unassembled WGS sequence"/>
</dbReference>
<protein>
    <submittedName>
        <fullName evidence="1">Uncharacterized protein</fullName>
    </submittedName>
</protein>
<reference evidence="1" key="1">
    <citation type="submission" date="2022-10" db="EMBL/GenBank/DDBJ databases">
        <title>Genome Sequence of Xylaria curta.</title>
        <authorList>
            <person name="Buettner E."/>
        </authorList>
    </citation>
    <scope>NUCLEOTIDE SEQUENCE</scope>
    <source>
        <strain evidence="1">Babe10</strain>
    </source>
</reference>
<accession>A0ACC1PQ44</accession>
<keyword evidence="2" id="KW-1185">Reference proteome</keyword>
<name>A0ACC1PQ44_9PEZI</name>
<evidence type="ECO:0000313" key="1">
    <source>
        <dbReference type="EMBL" id="KAJ2997690.1"/>
    </source>
</evidence>